<evidence type="ECO:0000313" key="2">
    <source>
        <dbReference type="Proteomes" id="UP000054925"/>
    </source>
</evidence>
<proteinExistence type="predicted"/>
<dbReference type="AlphaFoldDB" id="A0A158HMU9"/>
<organism evidence="1 2">
    <name type="scientific">Caballeronia terrestris</name>
    <dbReference type="NCBI Taxonomy" id="1226301"/>
    <lineage>
        <taxon>Bacteria</taxon>
        <taxon>Pseudomonadati</taxon>
        <taxon>Pseudomonadota</taxon>
        <taxon>Betaproteobacteria</taxon>
        <taxon>Burkholderiales</taxon>
        <taxon>Burkholderiaceae</taxon>
        <taxon>Caballeronia</taxon>
    </lineage>
</organism>
<protein>
    <submittedName>
        <fullName evidence="1">Uncharacterized protein</fullName>
    </submittedName>
</protein>
<dbReference type="EMBL" id="FCOL02000008">
    <property type="protein sequence ID" value="SAL45407.1"/>
    <property type="molecule type" value="Genomic_DNA"/>
</dbReference>
<evidence type="ECO:0000313" key="1">
    <source>
        <dbReference type="EMBL" id="SAL45407.1"/>
    </source>
</evidence>
<sequence>MPPLSMLRKPPSLCQHTTRPIQTAAEILVNQTVKKNDTRIS</sequence>
<reference evidence="1" key="1">
    <citation type="submission" date="2016-01" db="EMBL/GenBank/DDBJ databases">
        <authorList>
            <person name="Peeters C."/>
        </authorList>
    </citation>
    <scope>NUCLEOTIDE SEQUENCE [LARGE SCALE GENOMIC DNA]</scope>
    <source>
        <strain evidence="1">LMG 22937</strain>
    </source>
</reference>
<dbReference type="Proteomes" id="UP000054925">
    <property type="component" value="Unassembled WGS sequence"/>
</dbReference>
<name>A0A158HMU9_9BURK</name>
<comment type="caution">
    <text evidence="1">The sequence shown here is derived from an EMBL/GenBank/DDBJ whole genome shotgun (WGS) entry which is preliminary data.</text>
</comment>
<gene>
    <name evidence="1" type="ORF">AWB67_01909</name>
</gene>
<accession>A0A158HMU9</accession>
<keyword evidence="2" id="KW-1185">Reference proteome</keyword>